<dbReference type="SMART" id="SM00387">
    <property type="entry name" value="HATPase_c"/>
    <property type="match status" value="1"/>
</dbReference>
<dbReference type="GO" id="GO:0000155">
    <property type="term" value="F:phosphorelay sensor kinase activity"/>
    <property type="evidence" value="ECO:0007669"/>
    <property type="project" value="InterPro"/>
</dbReference>
<evidence type="ECO:0000256" key="9">
    <source>
        <dbReference type="ARBA" id="ARBA00022723"/>
    </source>
</evidence>
<dbReference type="InterPro" id="IPR011712">
    <property type="entry name" value="Sig_transdc_His_kin_sub3_dim/P"/>
</dbReference>
<dbReference type="GO" id="GO:0051539">
    <property type="term" value="F:4 iron, 4 sulfur cluster binding"/>
    <property type="evidence" value="ECO:0007669"/>
    <property type="project" value="UniProtKB-KW"/>
</dbReference>
<proteinExistence type="predicted"/>
<dbReference type="RefSeq" id="WP_212527349.1">
    <property type="nucleotide sequence ID" value="NZ_JAGSOG010000017.1"/>
</dbReference>
<dbReference type="InterPro" id="IPR004358">
    <property type="entry name" value="Sig_transdc_His_kin-like_C"/>
</dbReference>
<comment type="cofactor">
    <cofactor evidence="2">
        <name>[4Fe-4S] cluster</name>
        <dbReference type="ChEBI" id="CHEBI:49883"/>
    </cofactor>
</comment>
<evidence type="ECO:0000313" key="18">
    <source>
        <dbReference type="Proteomes" id="UP000675781"/>
    </source>
</evidence>
<dbReference type="InterPro" id="IPR003018">
    <property type="entry name" value="GAF"/>
</dbReference>
<dbReference type="PANTHER" id="PTHR24421">
    <property type="entry name" value="NITRATE/NITRITE SENSOR PROTEIN NARX-RELATED"/>
    <property type="match status" value="1"/>
</dbReference>
<name>A0A941EL06_9ACTN</name>
<dbReference type="Proteomes" id="UP000675781">
    <property type="component" value="Unassembled WGS sequence"/>
</dbReference>
<dbReference type="PRINTS" id="PR00344">
    <property type="entry name" value="BCTRLSENSOR"/>
</dbReference>
<dbReference type="SUPFAM" id="SSF55874">
    <property type="entry name" value="ATPase domain of HSP90 chaperone/DNA topoisomerase II/histidine kinase"/>
    <property type="match status" value="1"/>
</dbReference>
<protein>
    <recommendedName>
        <fullName evidence="5">Oxygen sensor histidine kinase NreB</fullName>
        <ecNumber evidence="4">2.7.13.3</ecNumber>
    </recommendedName>
    <alternativeName>
        <fullName evidence="15">Nitrogen regulation protein B</fullName>
    </alternativeName>
</protein>
<dbReference type="SMART" id="SM00065">
    <property type="entry name" value="GAF"/>
    <property type="match status" value="1"/>
</dbReference>
<dbReference type="InterPro" id="IPR005467">
    <property type="entry name" value="His_kinase_dom"/>
</dbReference>
<keyword evidence="11" id="KW-0408">Iron</keyword>
<dbReference type="InterPro" id="IPR003594">
    <property type="entry name" value="HATPase_dom"/>
</dbReference>
<dbReference type="PANTHER" id="PTHR24421:SF61">
    <property type="entry name" value="OXYGEN SENSOR HISTIDINE KINASE NREB"/>
    <property type="match status" value="1"/>
</dbReference>
<dbReference type="PROSITE" id="PS50109">
    <property type="entry name" value="HIS_KIN"/>
    <property type="match status" value="1"/>
</dbReference>
<evidence type="ECO:0000256" key="11">
    <source>
        <dbReference type="ARBA" id="ARBA00023004"/>
    </source>
</evidence>
<dbReference type="InterPro" id="IPR050482">
    <property type="entry name" value="Sensor_HK_TwoCompSys"/>
</dbReference>
<evidence type="ECO:0000313" key="17">
    <source>
        <dbReference type="EMBL" id="MBR7832823.1"/>
    </source>
</evidence>
<dbReference type="EC" id="2.7.13.3" evidence="4"/>
<dbReference type="GO" id="GO:0046872">
    <property type="term" value="F:metal ion binding"/>
    <property type="evidence" value="ECO:0007669"/>
    <property type="project" value="UniProtKB-KW"/>
</dbReference>
<dbReference type="EMBL" id="JAGSOG010000017">
    <property type="protein sequence ID" value="MBR7832823.1"/>
    <property type="molecule type" value="Genomic_DNA"/>
</dbReference>
<evidence type="ECO:0000256" key="15">
    <source>
        <dbReference type="ARBA" id="ARBA00030800"/>
    </source>
</evidence>
<dbReference type="GO" id="GO:0046983">
    <property type="term" value="F:protein dimerization activity"/>
    <property type="evidence" value="ECO:0007669"/>
    <property type="project" value="InterPro"/>
</dbReference>
<evidence type="ECO:0000256" key="2">
    <source>
        <dbReference type="ARBA" id="ARBA00001966"/>
    </source>
</evidence>
<evidence type="ECO:0000256" key="10">
    <source>
        <dbReference type="ARBA" id="ARBA00022777"/>
    </source>
</evidence>
<evidence type="ECO:0000256" key="4">
    <source>
        <dbReference type="ARBA" id="ARBA00012438"/>
    </source>
</evidence>
<accession>A0A941EL06</accession>
<dbReference type="GO" id="GO:0016020">
    <property type="term" value="C:membrane"/>
    <property type="evidence" value="ECO:0007669"/>
    <property type="project" value="InterPro"/>
</dbReference>
<dbReference type="Pfam" id="PF13185">
    <property type="entry name" value="GAF_2"/>
    <property type="match status" value="1"/>
</dbReference>
<dbReference type="GO" id="GO:0005737">
    <property type="term" value="C:cytoplasm"/>
    <property type="evidence" value="ECO:0007669"/>
    <property type="project" value="UniProtKB-SubCell"/>
</dbReference>
<dbReference type="AlphaFoldDB" id="A0A941EL06"/>
<sequence>MPPNQGRAAGLAAMSELSEAVLAVARHLDTSTVLRTILRSARELVGAEYAALGVPDGAGSFARFLVEGVSDEQWRRIGPLPRQHGMLGVMMQDPHPQRLADITADPRFNWWPAAHPQLRGFLGVPIRDGQEILGALFLGNTDPDGVGEGECFTQEDEAVLEILAAHAAIALTHARLYERERELAITTERARLARELHDAVAQKLFALRLTVQAAQSLIETEPTRAREQLAQVGALATEAATELSTAVGELRAPDLAGDGLAETLRKQVAVVDRAHAAHGGPRVAFRCCPPPHLPPTHDQVVLRVAQEALHNALRHAHAQRIDLSLCAISEQDAEAEHFPGGARLVVRDDGVGFDAGTSGRGLGLVSMRERADSVGGRLTVRAKPGEGTVIELEVPGGRG</sequence>
<comment type="catalytic activity">
    <reaction evidence="1">
        <text>ATP + protein L-histidine = ADP + protein N-phospho-L-histidine.</text>
        <dbReference type="EC" id="2.7.13.3"/>
    </reaction>
</comment>
<keyword evidence="10 17" id="KW-0418">Kinase</keyword>
<keyword evidence="18" id="KW-1185">Reference proteome</keyword>
<keyword evidence="7" id="KW-0963">Cytoplasm</keyword>
<dbReference type="InterPro" id="IPR029016">
    <property type="entry name" value="GAF-like_dom_sf"/>
</dbReference>
<dbReference type="Pfam" id="PF02518">
    <property type="entry name" value="HATPase_c"/>
    <property type="match status" value="1"/>
</dbReference>
<keyword evidence="12" id="KW-0902">Two-component regulatory system</keyword>
<dbReference type="Gene3D" id="3.30.450.40">
    <property type="match status" value="1"/>
</dbReference>
<dbReference type="Gene3D" id="1.20.5.1930">
    <property type="match status" value="1"/>
</dbReference>
<evidence type="ECO:0000256" key="6">
    <source>
        <dbReference type="ARBA" id="ARBA00022485"/>
    </source>
</evidence>
<evidence type="ECO:0000256" key="14">
    <source>
        <dbReference type="ARBA" id="ARBA00024827"/>
    </source>
</evidence>
<evidence type="ECO:0000256" key="13">
    <source>
        <dbReference type="ARBA" id="ARBA00023014"/>
    </source>
</evidence>
<gene>
    <name evidence="17" type="ORF">KDL01_06095</name>
</gene>
<evidence type="ECO:0000256" key="12">
    <source>
        <dbReference type="ARBA" id="ARBA00023012"/>
    </source>
</evidence>
<evidence type="ECO:0000256" key="8">
    <source>
        <dbReference type="ARBA" id="ARBA00022679"/>
    </source>
</evidence>
<dbReference type="Pfam" id="PF07730">
    <property type="entry name" value="HisKA_3"/>
    <property type="match status" value="1"/>
</dbReference>
<keyword evidence="8" id="KW-0808">Transferase</keyword>
<feature type="domain" description="Histidine kinase" evidence="16">
    <location>
        <begin position="301"/>
        <end position="398"/>
    </location>
</feature>
<dbReference type="InterPro" id="IPR036890">
    <property type="entry name" value="HATPase_C_sf"/>
</dbReference>
<evidence type="ECO:0000256" key="5">
    <source>
        <dbReference type="ARBA" id="ARBA00017322"/>
    </source>
</evidence>
<reference evidence="17" key="1">
    <citation type="submission" date="2021-04" db="EMBL/GenBank/DDBJ databases">
        <title>Genome based classification of Actinospica acidithermotolerans sp. nov., an actinobacterium isolated from an Indonesian hot spring.</title>
        <authorList>
            <person name="Kusuma A.B."/>
            <person name="Putra K.E."/>
            <person name="Nafisah S."/>
            <person name="Loh J."/>
            <person name="Nouioui I."/>
            <person name="Goodfellow M."/>
        </authorList>
    </citation>
    <scope>NUCLEOTIDE SEQUENCE</scope>
    <source>
        <strain evidence="17">CSCA 57</strain>
    </source>
</reference>
<dbReference type="Gene3D" id="3.30.565.10">
    <property type="entry name" value="Histidine kinase-like ATPase, C-terminal domain"/>
    <property type="match status" value="1"/>
</dbReference>
<comment type="caution">
    <text evidence="17">The sequence shown here is derived from an EMBL/GenBank/DDBJ whole genome shotgun (WGS) entry which is preliminary data.</text>
</comment>
<dbReference type="CDD" id="cd16917">
    <property type="entry name" value="HATPase_UhpB-NarQ-NarX-like"/>
    <property type="match status" value="1"/>
</dbReference>
<dbReference type="SUPFAM" id="SSF55781">
    <property type="entry name" value="GAF domain-like"/>
    <property type="match status" value="1"/>
</dbReference>
<evidence type="ECO:0000256" key="7">
    <source>
        <dbReference type="ARBA" id="ARBA00022490"/>
    </source>
</evidence>
<keyword evidence="9" id="KW-0479">Metal-binding</keyword>
<evidence type="ECO:0000259" key="16">
    <source>
        <dbReference type="PROSITE" id="PS50109"/>
    </source>
</evidence>
<keyword evidence="6" id="KW-0004">4Fe-4S</keyword>
<keyword evidence="13" id="KW-0411">Iron-sulfur</keyword>
<comment type="function">
    <text evidence="14">Member of the two-component regulatory system NreB/NreC involved in the control of dissimilatory nitrate/nitrite reduction in response to oxygen. NreB functions as a direct oxygen sensor histidine kinase which is autophosphorylated, in the absence of oxygen, probably at the conserved histidine residue, and transfers its phosphate group probably to a conserved aspartate residue of NreC. NreB/NreC activates the expression of the nitrate (narGHJI) and nitrite (nir) reductase operons, as well as the putative nitrate transporter gene narT.</text>
</comment>
<organism evidence="17 18">
    <name type="scientific">Actinospica durhamensis</name>
    <dbReference type="NCBI Taxonomy" id="1508375"/>
    <lineage>
        <taxon>Bacteria</taxon>
        <taxon>Bacillati</taxon>
        <taxon>Actinomycetota</taxon>
        <taxon>Actinomycetes</taxon>
        <taxon>Catenulisporales</taxon>
        <taxon>Actinospicaceae</taxon>
        <taxon>Actinospica</taxon>
    </lineage>
</organism>
<comment type="subcellular location">
    <subcellularLocation>
        <location evidence="3">Cytoplasm</location>
    </subcellularLocation>
</comment>
<evidence type="ECO:0000256" key="3">
    <source>
        <dbReference type="ARBA" id="ARBA00004496"/>
    </source>
</evidence>
<evidence type="ECO:0000256" key="1">
    <source>
        <dbReference type="ARBA" id="ARBA00000085"/>
    </source>
</evidence>